<protein>
    <submittedName>
        <fullName evidence="1">Uncharacterized protein</fullName>
    </submittedName>
</protein>
<evidence type="ECO:0000313" key="1">
    <source>
        <dbReference type="EMBL" id="KAH6937652.1"/>
    </source>
</evidence>
<accession>A0ACB7SR67</accession>
<name>A0ACB7SR67_HYAAI</name>
<keyword evidence="2" id="KW-1185">Reference proteome</keyword>
<proteinExistence type="predicted"/>
<dbReference type="Proteomes" id="UP000821845">
    <property type="component" value="Chromosome 2"/>
</dbReference>
<reference evidence="1" key="1">
    <citation type="submission" date="2020-05" db="EMBL/GenBank/DDBJ databases">
        <title>Large-scale comparative analyses of tick genomes elucidate their genetic diversity and vector capacities.</title>
        <authorList>
            <person name="Jia N."/>
            <person name="Wang J."/>
            <person name="Shi W."/>
            <person name="Du L."/>
            <person name="Sun Y."/>
            <person name="Zhan W."/>
            <person name="Jiang J."/>
            <person name="Wang Q."/>
            <person name="Zhang B."/>
            <person name="Ji P."/>
            <person name="Sakyi L.B."/>
            <person name="Cui X."/>
            <person name="Yuan T."/>
            <person name="Jiang B."/>
            <person name="Yang W."/>
            <person name="Lam T.T.-Y."/>
            <person name="Chang Q."/>
            <person name="Ding S."/>
            <person name="Wang X."/>
            <person name="Zhu J."/>
            <person name="Ruan X."/>
            <person name="Zhao L."/>
            <person name="Wei J."/>
            <person name="Que T."/>
            <person name="Du C."/>
            <person name="Cheng J."/>
            <person name="Dai P."/>
            <person name="Han X."/>
            <person name="Huang E."/>
            <person name="Gao Y."/>
            <person name="Liu J."/>
            <person name="Shao H."/>
            <person name="Ye R."/>
            <person name="Li L."/>
            <person name="Wei W."/>
            <person name="Wang X."/>
            <person name="Wang C."/>
            <person name="Yang T."/>
            <person name="Huo Q."/>
            <person name="Li W."/>
            <person name="Guo W."/>
            <person name="Chen H."/>
            <person name="Zhou L."/>
            <person name="Ni X."/>
            <person name="Tian J."/>
            <person name="Zhou Y."/>
            <person name="Sheng Y."/>
            <person name="Liu T."/>
            <person name="Pan Y."/>
            <person name="Xia L."/>
            <person name="Li J."/>
            <person name="Zhao F."/>
            <person name="Cao W."/>
        </authorList>
    </citation>
    <scope>NUCLEOTIDE SEQUENCE</scope>
    <source>
        <strain evidence="1">Hyas-2018</strain>
    </source>
</reference>
<evidence type="ECO:0000313" key="2">
    <source>
        <dbReference type="Proteomes" id="UP000821845"/>
    </source>
</evidence>
<comment type="caution">
    <text evidence="1">The sequence shown here is derived from an EMBL/GenBank/DDBJ whole genome shotgun (WGS) entry which is preliminary data.</text>
</comment>
<organism evidence="1 2">
    <name type="scientific">Hyalomma asiaticum</name>
    <name type="common">Tick</name>
    <dbReference type="NCBI Taxonomy" id="266040"/>
    <lineage>
        <taxon>Eukaryota</taxon>
        <taxon>Metazoa</taxon>
        <taxon>Ecdysozoa</taxon>
        <taxon>Arthropoda</taxon>
        <taxon>Chelicerata</taxon>
        <taxon>Arachnida</taxon>
        <taxon>Acari</taxon>
        <taxon>Parasitiformes</taxon>
        <taxon>Ixodida</taxon>
        <taxon>Ixodoidea</taxon>
        <taxon>Ixodidae</taxon>
        <taxon>Hyalomminae</taxon>
        <taxon>Hyalomma</taxon>
    </lineage>
</organism>
<sequence>MPRVSAAGPVVLILIQTVVTDVVCQLARLPRGRYEVVTVMVPPSFSYCILAVHERCGPQLLHKQKVWSEGAAGCTLDLHARAFKSSGSEEKDDDEVVPLVFLALSQLSPSEKMRHRSAAETCKELRRRLLYSLCAL</sequence>
<gene>
    <name evidence="1" type="ORF">HPB50_003547</name>
</gene>
<dbReference type="EMBL" id="CM023482">
    <property type="protein sequence ID" value="KAH6937652.1"/>
    <property type="molecule type" value="Genomic_DNA"/>
</dbReference>